<feature type="region of interest" description="Disordered" evidence="1">
    <location>
        <begin position="261"/>
        <end position="291"/>
    </location>
</feature>
<organism evidence="2">
    <name type="scientific">Chromera velia CCMP2878</name>
    <dbReference type="NCBI Taxonomy" id="1169474"/>
    <lineage>
        <taxon>Eukaryota</taxon>
        <taxon>Sar</taxon>
        <taxon>Alveolata</taxon>
        <taxon>Colpodellida</taxon>
        <taxon>Chromeraceae</taxon>
        <taxon>Chromera</taxon>
    </lineage>
</organism>
<feature type="region of interest" description="Disordered" evidence="1">
    <location>
        <begin position="1"/>
        <end position="20"/>
    </location>
</feature>
<dbReference type="EMBL" id="CDMZ01005237">
    <property type="protein sequence ID" value="CEM52417.1"/>
    <property type="molecule type" value="Genomic_DNA"/>
</dbReference>
<feature type="compositionally biased region" description="Low complexity" evidence="1">
    <location>
        <begin position="331"/>
        <end position="340"/>
    </location>
</feature>
<feature type="region of interest" description="Disordered" evidence="1">
    <location>
        <begin position="30"/>
        <end position="88"/>
    </location>
</feature>
<evidence type="ECO:0000313" key="2">
    <source>
        <dbReference type="EMBL" id="CEM52417.1"/>
    </source>
</evidence>
<accession>A0A0G4I5X1</accession>
<dbReference type="VEuPathDB" id="CryptoDB:Cvel_11253"/>
<proteinExistence type="predicted"/>
<evidence type="ECO:0000256" key="1">
    <source>
        <dbReference type="SAM" id="MobiDB-lite"/>
    </source>
</evidence>
<gene>
    <name evidence="2" type="ORF">Cvel_11253</name>
</gene>
<reference evidence="2" key="1">
    <citation type="submission" date="2014-11" db="EMBL/GenBank/DDBJ databases">
        <authorList>
            <person name="Otto D Thomas"/>
            <person name="Naeem Raeece"/>
        </authorList>
    </citation>
    <scope>NUCLEOTIDE SEQUENCE</scope>
</reference>
<dbReference type="AlphaFoldDB" id="A0A0G4I5X1"/>
<name>A0A0G4I5X1_9ALVE</name>
<feature type="compositionally biased region" description="Polar residues" evidence="1">
    <location>
        <begin position="30"/>
        <end position="39"/>
    </location>
</feature>
<feature type="region of interest" description="Disordered" evidence="1">
    <location>
        <begin position="308"/>
        <end position="362"/>
    </location>
</feature>
<protein>
    <submittedName>
        <fullName evidence="2">Uncharacterized protein</fullName>
    </submittedName>
</protein>
<sequence>MLRAGLRYLPRGGRRANASTQCVRPLVRSFSSQGKNADGSTHVPPTDAPVTKEEGAKASTEAAVSPEATTPSPPPVSENAPKTEASDPPKKFTWTRAFLMGSGIGLSGIVGFFVYKADFNLAKAEWLMGEWWIDNVSGRPGLPENVRNSQYKSCLKEETMREFAIFFLQLDSDKSNGVVRSDLLSFLEQDCGLDIYERDAEGKKKKKKSDGVEKEEEKGSVKRFVKKGLGGRTDDKKRVSGCSLQEGIEFLEDFVLEHRGRELEEKNQPEGEKLQSDSEEGTGKEKKEGDIEETLLLKLKELNKGANLDAILPPSFPVPPTDRGPRPEIRGLSSSSSSAPEAPPPPSSSLPGAPLSEVEAEEVDVLRLEEERLTAVVDNLEALKKAGKLSEAEDERLVDTQKALLEVRDELRRLNFKSSSSSSIFFWRKQ</sequence>
<feature type="compositionally biased region" description="Basic and acidic residues" evidence="1">
    <location>
        <begin position="261"/>
        <end position="289"/>
    </location>
</feature>